<evidence type="ECO:0000313" key="2">
    <source>
        <dbReference type="Proteomes" id="UP000479190"/>
    </source>
</evidence>
<accession>A0A6H5IHC2</accession>
<sequence>MEVFAKYELFMKSMDRKKCNWYDDEEFTSDAKDPRTRSTPSCSRLRHTYSLGAIADFFTRVERQVATGLPSTILTSTRARAYERVCTCPTTTGTITRDAAITRINRQGRLKFLSRELGYHLHQVIYYFRKYALRFSVRNITLRAQSLLATKSLKQNYTYINEDKWYTQGDLLIFSETYTHINDNYNFNNYTCGGEKIDIFVSSILLSTLSTSFSELRNYVVKCSSRKAFSTPIGVASECNKIGSVIIYNSNRHITIITTHTSSARIIQLQLFINHIILIYINQRKYTTITYYIIIFHNIFTCTTNPSNPI</sequence>
<keyword evidence="2" id="KW-1185">Reference proteome</keyword>
<name>A0A6H5IHC2_9HYME</name>
<protein>
    <submittedName>
        <fullName evidence="1">Uncharacterized protein</fullName>
    </submittedName>
</protein>
<dbReference type="EMBL" id="CADCXV010000801">
    <property type="protein sequence ID" value="CAB0035841.1"/>
    <property type="molecule type" value="Genomic_DNA"/>
</dbReference>
<gene>
    <name evidence="1" type="ORF">TBRA_LOCUS7724</name>
</gene>
<dbReference type="Proteomes" id="UP000479190">
    <property type="component" value="Unassembled WGS sequence"/>
</dbReference>
<proteinExistence type="predicted"/>
<reference evidence="1 2" key="1">
    <citation type="submission" date="2020-02" db="EMBL/GenBank/DDBJ databases">
        <authorList>
            <person name="Ferguson B K."/>
        </authorList>
    </citation>
    <scope>NUCLEOTIDE SEQUENCE [LARGE SCALE GENOMIC DNA]</scope>
</reference>
<dbReference type="AlphaFoldDB" id="A0A6H5IHC2"/>
<evidence type="ECO:0000313" key="1">
    <source>
        <dbReference type="EMBL" id="CAB0035841.1"/>
    </source>
</evidence>
<organism evidence="1 2">
    <name type="scientific">Trichogramma brassicae</name>
    <dbReference type="NCBI Taxonomy" id="86971"/>
    <lineage>
        <taxon>Eukaryota</taxon>
        <taxon>Metazoa</taxon>
        <taxon>Ecdysozoa</taxon>
        <taxon>Arthropoda</taxon>
        <taxon>Hexapoda</taxon>
        <taxon>Insecta</taxon>
        <taxon>Pterygota</taxon>
        <taxon>Neoptera</taxon>
        <taxon>Endopterygota</taxon>
        <taxon>Hymenoptera</taxon>
        <taxon>Apocrita</taxon>
        <taxon>Proctotrupomorpha</taxon>
        <taxon>Chalcidoidea</taxon>
        <taxon>Trichogrammatidae</taxon>
        <taxon>Trichogramma</taxon>
    </lineage>
</organism>